<gene>
    <name evidence="1" type="ORF">H5410_056586</name>
</gene>
<proteinExistence type="predicted"/>
<organism evidence="1 2">
    <name type="scientific">Solanum commersonii</name>
    <name type="common">Commerson's wild potato</name>
    <name type="synonym">Commerson's nightshade</name>
    <dbReference type="NCBI Taxonomy" id="4109"/>
    <lineage>
        <taxon>Eukaryota</taxon>
        <taxon>Viridiplantae</taxon>
        <taxon>Streptophyta</taxon>
        <taxon>Embryophyta</taxon>
        <taxon>Tracheophyta</taxon>
        <taxon>Spermatophyta</taxon>
        <taxon>Magnoliopsida</taxon>
        <taxon>eudicotyledons</taxon>
        <taxon>Gunneridae</taxon>
        <taxon>Pentapetalae</taxon>
        <taxon>asterids</taxon>
        <taxon>lamiids</taxon>
        <taxon>Solanales</taxon>
        <taxon>Solanaceae</taxon>
        <taxon>Solanoideae</taxon>
        <taxon>Solaneae</taxon>
        <taxon>Solanum</taxon>
    </lineage>
</organism>
<dbReference type="EMBL" id="JACXVP010000011">
    <property type="protein sequence ID" value="KAG5576452.1"/>
    <property type="molecule type" value="Genomic_DNA"/>
</dbReference>
<protein>
    <submittedName>
        <fullName evidence="1">Uncharacterized protein</fullName>
    </submittedName>
</protein>
<comment type="caution">
    <text evidence="1">The sequence shown here is derived from an EMBL/GenBank/DDBJ whole genome shotgun (WGS) entry which is preliminary data.</text>
</comment>
<keyword evidence="2" id="KW-1185">Reference proteome</keyword>
<reference evidence="1 2" key="1">
    <citation type="submission" date="2020-09" db="EMBL/GenBank/DDBJ databases">
        <title>De no assembly of potato wild relative species, Solanum commersonii.</title>
        <authorList>
            <person name="Cho K."/>
        </authorList>
    </citation>
    <scope>NUCLEOTIDE SEQUENCE [LARGE SCALE GENOMIC DNA]</scope>
    <source>
        <strain evidence="1">LZ3.2</strain>
        <tissue evidence="1">Leaf</tissue>
    </source>
</reference>
<evidence type="ECO:0000313" key="1">
    <source>
        <dbReference type="EMBL" id="KAG5576452.1"/>
    </source>
</evidence>
<name>A0A9J5WMP1_SOLCO</name>
<sequence length="75" mass="8324">MTSKIWMTKRSMDYSTKISKMGGLPVTGIHTKISKTGVYPIRASFDHGNGPIYPFGPTGSIAKVLIDVHKIFQQR</sequence>
<evidence type="ECO:0000313" key="2">
    <source>
        <dbReference type="Proteomes" id="UP000824120"/>
    </source>
</evidence>
<dbReference type="AlphaFoldDB" id="A0A9J5WMP1"/>
<accession>A0A9J5WMP1</accession>
<dbReference type="Proteomes" id="UP000824120">
    <property type="component" value="Chromosome 11"/>
</dbReference>